<organism evidence="1 2">
    <name type="scientific">Pseudotamlana haliotis</name>
    <dbReference type="NCBI Taxonomy" id="2614804"/>
    <lineage>
        <taxon>Bacteria</taxon>
        <taxon>Pseudomonadati</taxon>
        <taxon>Bacteroidota</taxon>
        <taxon>Flavobacteriia</taxon>
        <taxon>Flavobacteriales</taxon>
        <taxon>Flavobacteriaceae</taxon>
        <taxon>Pseudotamlana</taxon>
    </lineage>
</organism>
<comment type="caution">
    <text evidence="1">The sequence shown here is derived from an EMBL/GenBank/DDBJ whole genome shotgun (WGS) entry which is preliminary data.</text>
</comment>
<dbReference type="RefSeq" id="WP_150939368.1">
    <property type="nucleotide sequence ID" value="NZ_WAAT01000045.1"/>
</dbReference>
<dbReference type="AlphaFoldDB" id="A0A6N6MAN8"/>
<dbReference type="EMBL" id="WAAT01000045">
    <property type="protein sequence ID" value="KAB1067605.1"/>
    <property type="molecule type" value="Genomic_DNA"/>
</dbReference>
<protein>
    <submittedName>
        <fullName evidence="1">Uncharacterized protein</fullName>
    </submittedName>
</protein>
<keyword evidence="2" id="KW-1185">Reference proteome</keyword>
<evidence type="ECO:0000313" key="1">
    <source>
        <dbReference type="EMBL" id="KAB1067605.1"/>
    </source>
</evidence>
<reference evidence="1 2" key="1">
    <citation type="submission" date="2019-09" db="EMBL/GenBank/DDBJ databases">
        <authorList>
            <person name="Cao W.R."/>
        </authorList>
    </citation>
    <scope>NUCLEOTIDE SEQUENCE [LARGE SCALE GENOMIC DNA]</scope>
    <source>
        <strain evidence="1 2">B1N29</strain>
    </source>
</reference>
<evidence type="ECO:0000313" key="2">
    <source>
        <dbReference type="Proteomes" id="UP000441333"/>
    </source>
</evidence>
<sequence length="316" mass="37295">MDYLKIYKEQYNYTWEAIKNNTLEALKLAKSNKSNFDTEFKNVLKGLNESQTKIIEEFKKTGLYSCYEIFEKRYSLIDNDLAFDEIISFVLSNQIKNEFIKQQNLDYELFIKKLAEQQSIDLTENHFRNYIQYYEFIYATGKLEYFYAKNFDRIGYQSSEEFKDMLKIRYPESTQNGGAILNVIEQDSDENSVSNKNKAPFDVVNTKDRIKNEFNIKERAILLHLLKNRLNLKEIVSTELIKLVLIIGSTDKFEIFNKEAHKSYLYKQVHKGYSVFKETEAKDKITSLKVKLENNGLKSIADELQFGFGSYFNNKK</sequence>
<proteinExistence type="predicted"/>
<name>A0A6N6MAN8_9FLAO</name>
<gene>
    <name evidence="1" type="ORF">F6U93_09985</name>
</gene>
<accession>A0A6N6MAN8</accession>
<dbReference type="Proteomes" id="UP000441333">
    <property type="component" value="Unassembled WGS sequence"/>
</dbReference>